<evidence type="ECO:0008006" key="3">
    <source>
        <dbReference type="Google" id="ProtNLM"/>
    </source>
</evidence>
<feature type="transmembrane region" description="Helical" evidence="1">
    <location>
        <begin position="58"/>
        <end position="77"/>
    </location>
</feature>
<keyword evidence="1" id="KW-0472">Membrane</keyword>
<proteinExistence type="predicted"/>
<feature type="transmembrane region" description="Helical" evidence="1">
    <location>
        <begin position="145"/>
        <end position="163"/>
    </location>
</feature>
<gene>
    <name evidence="2" type="ORF">GALL_57510</name>
</gene>
<feature type="transmembrane region" description="Helical" evidence="1">
    <location>
        <begin position="113"/>
        <end position="133"/>
    </location>
</feature>
<reference evidence="2" key="1">
    <citation type="submission" date="2016-10" db="EMBL/GenBank/DDBJ databases">
        <title>Sequence of Gallionella enrichment culture.</title>
        <authorList>
            <person name="Poehlein A."/>
            <person name="Muehling M."/>
            <person name="Daniel R."/>
        </authorList>
    </citation>
    <scope>NUCLEOTIDE SEQUENCE</scope>
</reference>
<dbReference type="EMBL" id="MLJW01000016">
    <property type="protein sequence ID" value="OIR12684.1"/>
    <property type="molecule type" value="Genomic_DNA"/>
</dbReference>
<organism evidence="2">
    <name type="scientific">mine drainage metagenome</name>
    <dbReference type="NCBI Taxonomy" id="410659"/>
    <lineage>
        <taxon>unclassified sequences</taxon>
        <taxon>metagenomes</taxon>
        <taxon>ecological metagenomes</taxon>
    </lineage>
</organism>
<dbReference type="AlphaFoldDB" id="A0A1J5TG60"/>
<keyword evidence="1" id="KW-1133">Transmembrane helix</keyword>
<keyword evidence="1" id="KW-0812">Transmembrane</keyword>
<feature type="transmembrane region" description="Helical" evidence="1">
    <location>
        <begin position="7"/>
        <end position="28"/>
    </location>
</feature>
<sequence>MKIKFRHIFLIGSSIVLLLLGTINYFIFRPNILLFSFFNIPVTKNIIHSSVAIHFFSWYFSDITWCAALSLTVVAFSELQLIRNNISKILILSLPFVTEAAQGFHLIGGTFDINDILCYSIIIFLINILPPLLISVNMKKVKEQLWPAMIFIIFLAMAVASVPNNYNHHTYHKPVPQPCVTHKGLSYSPVLLKVNLTGYYTMKDLPEAQRTVPDYIVNKLNSLSYGKYSLANGVTPNLTLNITYTTDSYQHYGAEIRGYVYDGDFYITLPANYITFEKLDDDIADKVNTFINYGWCRNCPQPCNP</sequence>
<protein>
    <recommendedName>
        <fullName evidence="3">VanZ like family protein</fullName>
    </recommendedName>
</protein>
<evidence type="ECO:0000256" key="1">
    <source>
        <dbReference type="SAM" id="Phobius"/>
    </source>
</evidence>
<accession>A0A1J5TG60</accession>
<feature type="transmembrane region" description="Helical" evidence="1">
    <location>
        <begin position="89"/>
        <end position="107"/>
    </location>
</feature>
<evidence type="ECO:0000313" key="2">
    <source>
        <dbReference type="EMBL" id="OIR12684.1"/>
    </source>
</evidence>
<name>A0A1J5TG60_9ZZZZ</name>
<comment type="caution">
    <text evidence="2">The sequence shown here is derived from an EMBL/GenBank/DDBJ whole genome shotgun (WGS) entry which is preliminary data.</text>
</comment>